<gene>
    <name evidence="1" type="ORF">AOQ72_24725</name>
</gene>
<dbReference type="Proteomes" id="UP000051380">
    <property type="component" value="Unassembled WGS sequence"/>
</dbReference>
<sequence>MGSEEGDVANDATFLRHSKDIERALPVQLFVISAGPIKGLSGRGQLCGLPAPAIPVQEGSLGQVRNRASWVVELGDLG</sequence>
<dbReference type="AlphaFoldDB" id="A0A0R3C9S7"/>
<name>A0A0R3C9S7_9BRAD</name>
<accession>A0A0R3C9S7</accession>
<organism evidence="1 2">
    <name type="scientific">Bradyrhizobium yuanmingense</name>
    <dbReference type="NCBI Taxonomy" id="108015"/>
    <lineage>
        <taxon>Bacteria</taxon>
        <taxon>Pseudomonadati</taxon>
        <taxon>Pseudomonadota</taxon>
        <taxon>Alphaproteobacteria</taxon>
        <taxon>Hyphomicrobiales</taxon>
        <taxon>Nitrobacteraceae</taxon>
        <taxon>Bradyrhizobium</taxon>
    </lineage>
</organism>
<protein>
    <submittedName>
        <fullName evidence="1">Uncharacterized protein</fullName>
    </submittedName>
</protein>
<evidence type="ECO:0000313" key="2">
    <source>
        <dbReference type="Proteomes" id="UP000051380"/>
    </source>
</evidence>
<comment type="caution">
    <text evidence="1">The sequence shown here is derived from an EMBL/GenBank/DDBJ whole genome shotgun (WGS) entry which is preliminary data.</text>
</comment>
<proteinExistence type="predicted"/>
<dbReference type="EMBL" id="LJYF01000029">
    <property type="protein sequence ID" value="KRP94394.1"/>
    <property type="molecule type" value="Genomic_DNA"/>
</dbReference>
<reference evidence="1 2" key="1">
    <citation type="submission" date="2015-09" db="EMBL/GenBank/DDBJ databases">
        <title>Draft Genome Sequence of the Strain BR 3267 (Bradyrhizobium yuanmingense) recommended as inoculant for cowpea in Brazil.</title>
        <authorList>
            <person name="Simoes-Araujo J.L."/>
            <person name="Zilli J.E."/>
        </authorList>
    </citation>
    <scope>NUCLEOTIDE SEQUENCE [LARGE SCALE GENOMIC DNA]</scope>
    <source>
        <strain evidence="1 2">BR3267</strain>
    </source>
</reference>
<evidence type="ECO:0000313" key="1">
    <source>
        <dbReference type="EMBL" id="KRP94394.1"/>
    </source>
</evidence>